<dbReference type="STRING" id="1447875.A0A2B7XKC8"/>
<dbReference type="PANTHER" id="PTHR30575:SF0">
    <property type="entry name" value="XAA-ARG DIPEPTIDASE"/>
    <property type="match status" value="1"/>
</dbReference>
<evidence type="ECO:0000313" key="1">
    <source>
        <dbReference type="EMBL" id="PGH09370.1"/>
    </source>
</evidence>
<protein>
    <recommendedName>
        <fullName evidence="3">Peptidase M20 dimerisation domain-containing protein</fullName>
    </recommendedName>
</protein>
<dbReference type="GO" id="GO:0016805">
    <property type="term" value="F:dipeptidase activity"/>
    <property type="evidence" value="ECO:0007669"/>
    <property type="project" value="TreeGrafter"/>
</dbReference>
<evidence type="ECO:0008006" key="3">
    <source>
        <dbReference type="Google" id="ProtNLM"/>
    </source>
</evidence>
<gene>
    <name evidence="1" type="ORF">AJ79_05682</name>
</gene>
<accession>A0A2B7XKC8</accession>
<dbReference type="InterPro" id="IPR052030">
    <property type="entry name" value="Peptidase_M20/M20A_hydrolases"/>
</dbReference>
<dbReference type="Gene3D" id="3.40.630.10">
    <property type="entry name" value="Zn peptidases"/>
    <property type="match status" value="2"/>
</dbReference>
<dbReference type="OrthoDB" id="6119954at2759"/>
<sequence length="496" mass="53370">MPTHATQDLSTLTPLLQNISASVFPPLASLAQDVHAHPELSKNEFHAHDTVVSHFNDKNNNQNHWHVTPAAFNEPTAWKLEFTHRPKDYQGDLPAIGFLAEYDALIGIGHACGHNLILLNGLAAADMARQAVIQLDIPARLVVVGTPDEEGTGGKYRLREAGAFKSCDVWMMAHPLTESVVAPLGGRRNGMVRAGGGKHEEAVRRAYAVMDAVVDVAERGLPGTASSAVPVLDVGTAASNIVATKVGVGVDGALRDIKETDEGFAKNTWDLSTNANGVDITFEGSGGHSSAGGKSALSLSIALFRSLSISHPNAGFYIPSNTSITQLDVEINIRSRYTKDMPALQSTISSTLSASQNIPPDSITWDLQYPAVEITPILPDLLTETMAKPEYGSQDDWKIVNTAPAATDASFVQQAVIDEETLELVSAEKVMFHPMFNICEPGRSCPSNHQPGFHEVAGSEFAYAQTEKMARGLAEIAVRLLRDEEGLMGRVREIIR</sequence>
<keyword evidence="2" id="KW-1185">Reference proteome</keyword>
<organism evidence="1 2">
    <name type="scientific">Helicocarpus griseus UAMH5409</name>
    <dbReference type="NCBI Taxonomy" id="1447875"/>
    <lineage>
        <taxon>Eukaryota</taxon>
        <taxon>Fungi</taxon>
        <taxon>Dikarya</taxon>
        <taxon>Ascomycota</taxon>
        <taxon>Pezizomycotina</taxon>
        <taxon>Eurotiomycetes</taxon>
        <taxon>Eurotiomycetidae</taxon>
        <taxon>Onygenales</taxon>
        <taxon>Ajellomycetaceae</taxon>
        <taxon>Helicocarpus</taxon>
    </lineage>
</organism>
<dbReference type="EMBL" id="PDNB01000093">
    <property type="protein sequence ID" value="PGH09370.1"/>
    <property type="molecule type" value="Genomic_DNA"/>
</dbReference>
<evidence type="ECO:0000313" key="2">
    <source>
        <dbReference type="Proteomes" id="UP000223968"/>
    </source>
</evidence>
<reference evidence="1 2" key="1">
    <citation type="submission" date="2017-10" db="EMBL/GenBank/DDBJ databases">
        <title>Comparative genomics in systemic dimorphic fungi from Ajellomycetaceae.</title>
        <authorList>
            <person name="Munoz J.F."/>
            <person name="Mcewen J.G."/>
            <person name="Clay O.K."/>
            <person name="Cuomo C.A."/>
        </authorList>
    </citation>
    <scope>NUCLEOTIDE SEQUENCE [LARGE SCALE GENOMIC DNA]</scope>
    <source>
        <strain evidence="1 2">UAMH5409</strain>
    </source>
</reference>
<dbReference type="Proteomes" id="UP000223968">
    <property type="component" value="Unassembled WGS sequence"/>
</dbReference>
<dbReference type="SUPFAM" id="SSF53187">
    <property type="entry name" value="Zn-dependent exopeptidases"/>
    <property type="match status" value="1"/>
</dbReference>
<dbReference type="PANTHER" id="PTHR30575">
    <property type="entry name" value="PEPTIDASE M20"/>
    <property type="match status" value="1"/>
</dbReference>
<proteinExistence type="predicted"/>
<name>A0A2B7XKC8_9EURO</name>
<dbReference type="AlphaFoldDB" id="A0A2B7XKC8"/>
<comment type="caution">
    <text evidence="1">The sequence shown here is derived from an EMBL/GenBank/DDBJ whole genome shotgun (WGS) entry which is preliminary data.</text>
</comment>